<keyword evidence="7 13" id="KW-0067">ATP-binding</keyword>
<evidence type="ECO:0000256" key="12">
    <source>
        <dbReference type="ARBA" id="ARBA00033103"/>
    </source>
</evidence>
<dbReference type="InterPro" id="IPR013126">
    <property type="entry name" value="Hsp_70_fam"/>
</dbReference>
<reference evidence="14 15" key="1">
    <citation type="submission" date="2020-04" db="EMBL/GenBank/DDBJ databases">
        <authorList>
            <person name="Hitch T.C.A."/>
            <person name="Wylensek D."/>
            <person name="Clavel T."/>
        </authorList>
    </citation>
    <scope>NUCLEOTIDE SEQUENCE [LARGE SCALE GENOMIC DNA]</scope>
    <source>
        <strain evidence="14 15">BSM-383-APC-5F</strain>
    </source>
</reference>
<keyword evidence="8" id="KW-0346">Stress response</keyword>
<organism evidence="14 15">
    <name type="scientific">Dorea formicigenerans</name>
    <dbReference type="NCBI Taxonomy" id="39486"/>
    <lineage>
        <taxon>Bacteria</taxon>
        <taxon>Bacillati</taxon>
        <taxon>Bacillota</taxon>
        <taxon>Clostridia</taxon>
        <taxon>Lachnospirales</taxon>
        <taxon>Lachnospiraceae</taxon>
        <taxon>Dorea</taxon>
    </lineage>
</organism>
<evidence type="ECO:0000256" key="8">
    <source>
        <dbReference type="ARBA" id="ARBA00023016"/>
    </source>
</evidence>
<protein>
    <recommendedName>
        <fullName evidence="3">Chaperone protein DnaK</fullName>
    </recommendedName>
    <alternativeName>
        <fullName evidence="4">Chaperone protein dnaK</fullName>
    </alternativeName>
    <alternativeName>
        <fullName evidence="12">HSP70</fullName>
    </alternativeName>
    <alternativeName>
        <fullName evidence="11">Heat shock 70 kDa protein</fullName>
    </alternativeName>
    <alternativeName>
        <fullName evidence="10">Heat shock protein 70</fullName>
    </alternativeName>
</protein>
<keyword evidence="6 13" id="KW-0547">Nucleotide-binding</keyword>
<sequence length="551" mass="61281">MKKMIAMDAGSTNCTLKIVYENGASEFIENELGKKITPVNILIGKKDGEEHTLIGEHAKDQSVIFPDRHFTNWKREMGSKKTIRIVDGKEYTPEILSGIMFKQKKKEAEEYCGSEIKEILITVPVTYNAMQKEAVKDAGVLAGFERDNIHIRLESDAAVKSADAHNNFRGSVCCLDCGGSTTDATVCNVTESEIRVQFIKGDQNFAGKEFDNCMVNLVKNIITENIKASKASDSQKKELIHSLNSLTPYAAQELKLNAEKAKEDLTKLQKTAFPFCFAKGEKGTTNVQVTKEQYEKACEEELLPHFRQFLKELKDEAKENGMEINYMVLTGGSSNMPCIQKEVEKAFPDSDIRVKNPEFSICEGAALMALELIGADNSGRNQSDTEQDRAESGSGKKFISACNAAYGVRAYVDCEDESGNIVERKKVCNLLYRNSPLPASFERQFWTHEDGQKCVVVSVYESNLMNESVLELSQCTCIAQATLEFKDKLPKGSEITIKMCLDEDYVLHTEAFEKTGGTSIETSVTVTNGMNNEELDNGKKVVEDIFDRNAG</sequence>
<evidence type="ECO:0000256" key="6">
    <source>
        <dbReference type="ARBA" id="ARBA00022741"/>
    </source>
</evidence>
<dbReference type="RefSeq" id="WP_168934024.1">
    <property type="nucleotide sequence ID" value="NZ_JABAFX010000029.1"/>
</dbReference>
<dbReference type="SUPFAM" id="SSF100920">
    <property type="entry name" value="Heat shock protein 70kD (HSP70), peptide-binding domain"/>
    <property type="match status" value="1"/>
</dbReference>
<dbReference type="Gene3D" id="3.30.420.40">
    <property type="match status" value="2"/>
</dbReference>
<comment type="similarity">
    <text evidence="2 13">Belongs to the heat shock protein 70 family.</text>
</comment>
<dbReference type="GO" id="GO:0140662">
    <property type="term" value="F:ATP-dependent protein folding chaperone"/>
    <property type="evidence" value="ECO:0007669"/>
    <property type="project" value="InterPro"/>
</dbReference>
<evidence type="ECO:0000256" key="7">
    <source>
        <dbReference type="ARBA" id="ARBA00022840"/>
    </source>
</evidence>
<evidence type="ECO:0000256" key="9">
    <source>
        <dbReference type="ARBA" id="ARBA00023186"/>
    </source>
</evidence>
<evidence type="ECO:0000256" key="4">
    <source>
        <dbReference type="ARBA" id="ARBA00017249"/>
    </source>
</evidence>
<proteinExistence type="inferred from homology"/>
<gene>
    <name evidence="14" type="ORF">HF855_10970</name>
</gene>
<evidence type="ECO:0000256" key="2">
    <source>
        <dbReference type="ARBA" id="ARBA00007381"/>
    </source>
</evidence>
<evidence type="ECO:0000256" key="11">
    <source>
        <dbReference type="ARBA" id="ARBA00030945"/>
    </source>
</evidence>
<dbReference type="InterPro" id="IPR018181">
    <property type="entry name" value="Heat_shock_70_CS"/>
</dbReference>
<dbReference type="FunFam" id="3.30.420.40:FF:000028">
    <property type="entry name" value="heat shock 70 kDa protein-like"/>
    <property type="match status" value="1"/>
</dbReference>
<dbReference type="SUPFAM" id="SSF53067">
    <property type="entry name" value="Actin-like ATPase domain"/>
    <property type="match status" value="2"/>
</dbReference>
<evidence type="ECO:0000256" key="5">
    <source>
        <dbReference type="ARBA" id="ARBA00022553"/>
    </source>
</evidence>
<keyword evidence="9" id="KW-0143">Chaperone</keyword>
<dbReference type="Gene3D" id="2.60.34.10">
    <property type="entry name" value="Substrate Binding Domain Of DNAk, Chain A, domain 1"/>
    <property type="match status" value="1"/>
</dbReference>
<evidence type="ECO:0000256" key="10">
    <source>
        <dbReference type="ARBA" id="ARBA00030019"/>
    </source>
</evidence>
<dbReference type="PROSITE" id="PS01036">
    <property type="entry name" value="HSP70_3"/>
    <property type="match status" value="1"/>
</dbReference>
<comment type="function">
    <text evidence="1">Acts as a chaperone.</text>
</comment>
<dbReference type="PRINTS" id="PR00301">
    <property type="entry name" value="HEATSHOCK70"/>
</dbReference>
<evidence type="ECO:0000313" key="15">
    <source>
        <dbReference type="Proteomes" id="UP000580130"/>
    </source>
</evidence>
<evidence type="ECO:0000313" key="14">
    <source>
        <dbReference type="EMBL" id="NME57918.1"/>
    </source>
</evidence>
<evidence type="ECO:0000256" key="13">
    <source>
        <dbReference type="RuleBase" id="RU003322"/>
    </source>
</evidence>
<dbReference type="AlphaFoldDB" id="A0A848CQ03"/>
<evidence type="ECO:0000256" key="3">
    <source>
        <dbReference type="ARBA" id="ARBA00014415"/>
    </source>
</evidence>
<dbReference type="Gene3D" id="3.90.640.10">
    <property type="entry name" value="Actin, Chain A, domain 4"/>
    <property type="match status" value="1"/>
</dbReference>
<dbReference type="Proteomes" id="UP000580130">
    <property type="component" value="Unassembled WGS sequence"/>
</dbReference>
<dbReference type="GO" id="GO:0005524">
    <property type="term" value="F:ATP binding"/>
    <property type="evidence" value="ECO:0007669"/>
    <property type="project" value="UniProtKB-KW"/>
</dbReference>
<comment type="caution">
    <text evidence="14">The sequence shown here is derived from an EMBL/GenBank/DDBJ whole genome shotgun (WGS) entry which is preliminary data.</text>
</comment>
<dbReference type="InterPro" id="IPR029047">
    <property type="entry name" value="HSP70_peptide-bd_sf"/>
</dbReference>
<dbReference type="EMBL" id="JABAFX010000029">
    <property type="protein sequence ID" value="NME57918.1"/>
    <property type="molecule type" value="Genomic_DNA"/>
</dbReference>
<evidence type="ECO:0000256" key="1">
    <source>
        <dbReference type="ARBA" id="ARBA00002290"/>
    </source>
</evidence>
<name>A0A848CQ03_9FIRM</name>
<dbReference type="InterPro" id="IPR043129">
    <property type="entry name" value="ATPase_NBD"/>
</dbReference>
<keyword evidence="5" id="KW-0597">Phosphoprotein</keyword>
<dbReference type="Pfam" id="PF00012">
    <property type="entry name" value="HSP70"/>
    <property type="match status" value="1"/>
</dbReference>
<dbReference type="PANTHER" id="PTHR19375">
    <property type="entry name" value="HEAT SHOCK PROTEIN 70KDA"/>
    <property type="match status" value="1"/>
</dbReference>
<accession>A0A848CQ03</accession>